<organism evidence="1 2">
    <name type="scientific">Ophiocordyceps polyrhachis-furcata BCC 54312</name>
    <dbReference type="NCBI Taxonomy" id="1330021"/>
    <lineage>
        <taxon>Eukaryota</taxon>
        <taxon>Fungi</taxon>
        <taxon>Dikarya</taxon>
        <taxon>Ascomycota</taxon>
        <taxon>Pezizomycotina</taxon>
        <taxon>Sordariomycetes</taxon>
        <taxon>Hypocreomycetidae</taxon>
        <taxon>Hypocreales</taxon>
        <taxon>Ophiocordycipitaceae</taxon>
        <taxon>Ophiocordyceps</taxon>
    </lineage>
</organism>
<accession>A0A367LFK0</accession>
<name>A0A367LFK0_9HYPO</name>
<evidence type="ECO:0008006" key="3">
    <source>
        <dbReference type="Google" id="ProtNLM"/>
    </source>
</evidence>
<gene>
    <name evidence="1" type="ORF">L249_0856</name>
</gene>
<sequence>MDRPLNQTTLSTIELLEARLLRVEHVLCGPSVPPLPASRHESVTRRMADLERRFSSMLSRIRVYADLLKIYKLHPDFFHAPAPSEPPTQLSAAAIRSIVLASASAYPSTLSSLTAVKDSPIPDPSQTATMISAAGRVKAIRATQLAQAADVAQLRRRSEALVRLWYEGNLLPCSHLTADVETRVKAVERQVRRRERAMEEEDE</sequence>
<evidence type="ECO:0000313" key="1">
    <source>
        <dbReference type="EMBL" id="RCI13199.1"/>
    </source>
</evidence>
<dbReference type="OrthoDB" id="5403729at2759"/>
<reference evidence="1 2" key="1">
    <citation type="journal article" date="2015" name="BMC Genomics">
        <title>Insights from the genome of Ophiocordyceps polyrhachis-furcata to pathogenicity and host specificity in insect fungi.</title>
        <authorList>
            <person name="Wichadakul D."/>
            <person name="Kobmoo N."/>
            <person name="Ingsriswang S."/>
            <person name="Tangphatsornruang S."/>
            <person name="Chantasingh D."/>
            <person name="Luangsa-ard J.J."/>
            <person name="Eurwilaichitr L."/>
        </authorList>
    </citation>
    <scope>NUCLEOTIDE SEQUENCE [LARGE SCALE GENOMIC DNA]</scope>
    <source>
        <strain evidence="1 2">BCC 54312</strain>
    </source>
</reference>
<dbReference type="AlphaFoldDB" id="A0A367LFK0"/>
<evidence type="ECO:0000313" key="2">
    <source>
        <dbReference type="Proteomes" id="UP000253664"/>
    </source>
</evidence>
<comment type="caution">
    <text evidence="1">The sequence shown here is derived from an EMBL/GenBank/DDBJ whole genome shotgun (WGS) entry which is preliminary data.</text>
</comment>
<proteinExistence type="predicted"/>
<dbReference type="Proteomes" id="UP000253664">
    <property type="component" value="Unassembled WGS sequence"/>
</dbReference>
<keyword evidence="2" id="KW-1185">Reference proteome</keyword>
<protein>
    <recommendedName>
        <fullName evidence="3">Nuclear distribution protein RO10</fullName>
    </recommendedName>
</protein>
<dbReference type="STRING" id="1330021.A0A367LFK0"/>
<dbReference type="EMBL" id="LKCN02000007">
    <property type="protein sequence ID" value="RCI13199.1"/>
    <property type="molecule type" value="Genomic_DNA"/>
</dbReference>